<dbReference type="PANTHER" id="PTHR33365:SF11">
    <property type="entry name" value="TAT PATHWAY SIGNAL SEQUENCE"/>
    <property type="match status" value="1"/>
</dbReference>
<comment type="caution">
    <text evidence="6">The sequence shown here is derived from an EMBL/GenBank/DDBJ whole genome shotgun (WGS) entry which is preliminary data.</text>
</comment>
<evidence type="ECO:0000256" key="4">
    <source>
        <dbReference type="SAM" id="MobiDB-lite"/>
    </source>
</evidence>
<protein>
    <submittedName>
        <fullName evidence="6">Uncharacterized protein</fullName>
    </submittedName>
</protein>
<evidence type="ECO:0000256" key="2">
    <source>
        <dbReference type="ARBA" id="ARBA00023002"/>
    </source>
</evidence>
<feature type="compositionally biased region" description="Basic and acidic residues" evidence="4">
    <location>
        <begin position="202"/>
        <end position="211"/>
    </location>
</feature>
<evidence type="ECO:0000256" key="5">
    <source>
        <dbReference type="SAM" id="SignalP"/>
    </source>
</evidence>
<evidence type="ECO:0000256" key="3">
    <source>
        <dbReference type="ARBA" id="ARBA00035112"/>
    </source>
</evidence>
<dbReference type="GO" id="GO:0043386">
    <property type="term" value="P:mycotoxin biosynthetic process"/>
    <property type="evidence" value="ECO:0007669"/>
    <property type="project" value="InterPro"/>
</dbReference>
<dbReference type="STRING" id="2282107.A0A286UF94"/>
<evidence type="ECO:0000313" key="7">
    <source>
        <dbReference type="Proteomes" id="UP000217199"/>
    </source>
</evidence>
<dbReference type="Proteomes" id="UP000217199">
    <property type="component" value="Unassembled WGS sequence"/>
</dbReference>
<dbReference type="AlphaFoldDB" id="A0A286UF94"/>
<dbReference type="OrthoDB" id="3687641at2759"/>
<dbReference type="InParanoid" id="A0A286UF94"/>
<gene>
    <name evidence="6" type="ORF">PNOK_0667500</name>
</gene>
<keyword evidence="7" id="KW-1185">Reference proteome</keyword>
<dbReference type="Pfam" id="PF11807">
    <property type="entry name" value="UstYa"/>
    <property type="match status" value="1"/>
</dbReference>
<reference evidence="6 7" key="1">
    <citation type="journal article" date="2017" name="Mol. Ecol.">
        <title>Comparative and population genomic landscape of Phellinus noxius: A hypervariable fungus causing root rot in trees.</title>
        <authorList>
            <person name="Chung C.L."/>
            <person name="Lee T.J."/>
            <person name="Akiba M."/>
            <person name="Lee H.H."/>
            <person name="Kuo T.H."/>
            <person name="Liu D."/>
            <person name="Ke H.M."/>
            <person name="Yokoi T."/>
            <person name="Roa M.B."/>
            <person name="Lu M.J."/>
            <person name="Chang Y.Y."/>
            <person name="Ann P.J."/>
            <person name="Tsai J.N."/>
            <person name="Chen C.Y."/>
            <person name="Tzean S.S."/>
            <person name="Ota Y."/>
            <person name="Hattori T."/>
            <person name="Sahashi N."/>
            <person name="Liou R.F."/>
            <person name="Kikuchi T."/>
            <person name="Tsai I.J."/>
        </authorList>
    </citation>
    <scope>NUCLEOTIDE SEQUENCE [LARGE SCALE GENOMIC DNA]</scope>
    <source>
        <strain evidence="6 7">FFPRI411160</strain>
    </source>
</reference>
<organism evidence="6 7">
    <name type="scientific">Pyrrhoderma noxium</name>
    <dbReference type="NCBI Taxonomy" id="2282107"/>
    <lineage>
        <taxon>Eukaryota</taxon>
        <taxon>Fungi</taxon>
        <taxon>Dikarya</taxon>
        <taxon>Basidiomycota</taxon>
        <taxon>Agaricomycotina</taxon>
        <taxon>Agaricomycetes</taxon>
        <taxon>Hymenochaetales</taxon>
        <taxon>Hymenochaetaceae</taxon>
        <taxon>Pyrrhoderma</taxon>
    </lineage>
</organism>
<feature type="region of interest" description="Disordered" evidence="4">
    <location>
        <begin position="178"/>
        <end position="219"/>
    </location>
</feature>
<keyword evidence="5" id="KW-0732">Signal</keyword>
<proteinExistence type="inferred from homology"/>
<sequence length="303" mass="33615">MKNPTHFTGLVLIFSGVLQLVNTWMQINLAGEDGGCRCQCSVPASTLGGSTQHNKVRSSMSERNYSWKKDDFPPTLDLALSSISPEFSIGDPVLLIMEDSRHYSLGSSKHGSGTKADSDRELEIDAEWESLYPGESAGFVRLGPEKRFFGLSMYHQLHCLDSLRYAIQGREHVAKRSLMSGNNQSETEKGHDDGVYGVSSDDEYRGQEQKKMGQGTKRSQVHVSHAAHCLNYLRQTILCASDLTLEPELVLGSLDVGSGLGAMHICRDWSRVHDFVEQNSRDYKKHVDEENRHGGKGGGNRDL</sequence>
<dbReference type="InterPro" id="IPR021765">
    <property type="entry name" value="UstYa-like"/>
</dbReference>
<dbReference type="GO" id="GO:0016491">
    <property type="term" value="F:oxidoreductase activity"/>
    <property type="evidence" value="ECO:0007669"/>
    <property type="project" value="UniProtKB-KW"/>
</dbReference>
<name>A0A286UF94_9AGAM</name>
<dbReference type="EMBL" id="NBII01000006">
    <property type="protein sequence ID" value="PAV18189.1"/>
    <property type="molecule type" value="Genomic_DNA"/>
</dbReference>
<feature type="chain" id="PRO_5013568261" evidence="5">
    <location>
        <begin position="24"/>
        <end position="303"/>
    </location>
</feature>
<dbReference type="PANTHER" id="PTHR33365">
    <property type="entry name" value="YALI0B05434P"/>
    <property type="match status" value="1"/>
</dbReference>
<evidence type="ECO:0000313" key="6">
    <source>
        <dbReference type="EMBL" id="PAV18189.1"/>
    </source>
</evidence>
<keyword evidence="2" id="KW-0560">Oxidoreductase</keyword>
<evidence type="ECO:0000256" key="1">
    <source>
        <dbReference type="ARBA" id="ARBA00004685"/>
    </source>
</evidence>
<comment type="similarity">
    <text evidence="3">Belongs to the ustYa family.</text>
</comment>
<accession>A0A286UF94</accession>
<feature type="signal peptide" evidence="5">
    <location>
        <begin position="1"/>
        <end position="23"/>
    </location>
</feature>
<comment type="pathway">
    <text evidence="1">Mycotoxin biosynthesis.</text>
</comment>